<dbReference type="InterPro" id="IPR036465">
    <property type="entry name" value="vWFA_dom_sf"/>
</dbReference>
<evidence type="ECO:0000313" key="2">
    <source>
        <dbReference type="EMBL" id="CAF1298895.1"/>
    </source>
</evidence>
<accession>A0A815DIX7</accession>
<keyword evidence="3" id="KW-1185">Reference proteome</keyword>
<sequence length="263" mass="29942">MPTVTDVVFCIDYTSSIMSCFNQIRTMILAICTMALTNQNGVRISIIKFRSHGDDWTTRVYGFTQNLNAINQMLTNENPDGVSPDGYEAVEFNTIFDISGGALREALNVQWRLNNDNDLIFNEKLVILITGGAPNGLFTPLNGADPWIISNEFHRENITLVVVGVAESINECDDFYCALAQNTGGQYIPLVNAKDILQNVIQEVINEETTFHQCFRHVMMEEIEENSSFKYSYMKDRVIGMINECRTMDDIRKLFFNHRLSTY</sequence>
<organism evidence="2 3">
    <name type="scientific">Rotaria sordida</name>
    <dbReference type="NCBI Taxonomy" id="392033"/>
    <lineage>
        <taxon>Eukaryota</taxon>
        <taxon>Metazoa</taxon>
        <taxon>Spiralia</taxon>
        <taxon>Gnathifera</taxon>
        <taxon>Rotifera</taxon>
        <taxon>Eurotatoria</taxon>
        <taxon>Bdelloidea</taxon>
        <taxon>Philodinida</taxon>
        <taxon>Philodinidae</taxon>
        <taxon>Rotaria</taxon>
    </lineage>
</organism>
<dbReference type="SUPFAM" id="SSF53300">
    <property type="entry name" value="vWA-like"/>
    <property type="match status" value="1"/>
</dbReference>
<dbReference type="InterPro" id="IPR002035">
    <property type="entry name" value="VWF_A"/>
</dbReference>
<dbReference type="AlphaFoldDB" id="A0A815DIX7"/>
<name>A0A815DIX7_9BILA</name>
<proteinExistence type="predicted"/>
<dbReference type="Gene3D" id="3.40.50.410">
    <property type="entry name" value="von Willebrand factor, type A domain"/>
    <property type="match status" value="1"/>
</dbReference>
<protein>
    <recommendedName>
        <fullName evidence="1">VWFA domain-containing protein</fullName>
    </recommendedName>
</protein>
<evidence type="ECO:0000259" key="1">
    <source>
        <dbReference type="PROSITE" id="PS50234"/>
    </source>
</evidence>
<dbReference type="EMBL" id="CAJNOL010001151">
    <property type="protein sequence ID" value="CAF1298895.1"/>
    <property type="molecule type" value="Genomic_DNA"/>
</dbReference>
<gene>
    <name evidence="2" type="ORF">JXQ802_LOCUS29391</name>
</gene>
<dbReference type="CDD" id="cd00198">
    <property type="entry name" value="vWFA"/>
    <property type="match status" value="1"/>
</dbReference>
<evidence type="ECO:0000313" key="3">
    <source>
        <dbReference type="Proteomes" id="UP000663870"/>
    </source>
</evidence>
<feature type="domain" description="VWFA" evidence="1">
    <location>
        <begin position="6"/>
        <end position="204"/>
    </location>
</feature>
<comment type="caution">
    <text evidence="2">The sequence shown here is derived from an EMBL/GenBank/DDBJ whole genome shotgun (WGS) entry which is preliminary data.</text>
</comment>
<dbReference type="PROSITE" id="PS50234">
    <property type="entry name" value="VWFA"/>
    <property type="match status" value="1"/>
</dbReference>
<reference evidence="2" key="1">
    <citation type="submission" date="2021-02" db="EMBL/GenBank/DDBJ databases">
        <authorList>
            <person name="Nowell W R."/>
        </authorList>
    </citation>
    <scope>NUCLEOTIDE SEQUENCE</scope>
</reference>
<dbReference type="Proteomes" id="UP000663870">
    <property type="component" value="Unassembled WGS sequence"/>
</dbReference>